<dbReference type="EMBL" id="JAAKZF010000039">
    <property type="protein sequence ID" value="NGO53874.1"/>
    <property type="molecule type" value="Genomic_DNA"/>
</dbReference>
<comment type="caution">
    <text evidence="2">The sequence shown here is derived from an EMBL/GenBank/DDBJ whole genome shotgun (WGS) entry which is preliminary data.</text>
</comment>
<evidence type="ECO:0000313" key="2">
    <source>
        <dbReference type="EMBL" id="NGO53874.1"/>
    </source>
</evidence>
<dbReference type="NCBIfam" id="NF008334">
    <property type="entry name" value="PRK11119.1"/>
    <property type="match status" value="1"/>
</dbReference>
<organism evidence="2 3">
    <name type="scientific">Allomesorhizobium camelthorni</name>
    <dbReference type="NCBI Taxonomy" id="475069"/>
    <lineage>
        <taxon>Bacteria</taxon>
        <taxon>Pseudomonadati</taxon>
        <taxon>Pseudomonadota</taxon>
        <taxon>Alphaproteobacteria</taxon>
        <taxon>Hyphomicrobiales</taxon>
        <taxon>Phyllobacteriaceae</taxon>
        <taxon>Allomesorhizobium</taxon>
    </lineage>
</organism>
<dbReference type="InterPro" id="IPR007210">
    <property type="entry name" value="ABC_Gly_betaine_transp_sub-bd"/>
</dbReference>
<evidence type="ECO:0000259" key="1">
    <source>
        <dbReference type="Pfam" id="PF04069"/>
    </source>
</evidence>
<gene>
    <name evidence="2" type="primary">proX</name>
    <name evidence="2" type="ORF">G6N73_22375</name>
</gene>
<evidence type="ECO:0000313" key="3">
    <source>
        <dbReference type="Proteomes" id="UP001642900"/>
    </source>
</evidence>
<sequence>MYRNLLLAATILGYGVGASHAECNVGEGRRIVPIEPLSTVEKFFHEITYRALEKIGYSIATPVETEYATMHIAVATGDADFTASHWNVLHKAFFEEAGGSAKMTKVGKPISGAVQGYLVDKGSYDAGVRSLADFKDKSVAERFDGNEDGKADLAGCAPGWGCETVIEHHLTEVGVRDTVSHNQGAYDAIIADIIARHEQGKPILYFTWIPYWVSAVLVPGADVEWLDVPRLAGDEALYTDYNGRNLGFGIDYASYIVNNAFLEENPPVRALFEEISVDVNDVSNEAQRQQHGETSAEEIKRHADEWVAANQAEVDAWVDKACSAK</sequence>
<dbReference type="SUPFAM" id="SSF53850">
    <property type="entry name" value="Periplasmic binding protein-like II"/>
    <property type="match status" value="1"/>
</dbReference>
<accession>A0A6G4WGZ1</accession>
<dbReference type="Proteomes" id="UP001642900">
    <property type="component" value="Unassembled WGS sequence"/>
</dbReference>
<dbReference type="Gene3D" id="3.40.190.10">
    <property type="entry name" value="Periplasmic binding protein-like II"/>
    <property type="match status" value="1"/>
</dbReference>
<dbReference type="GO" id="GO:0043190">
    <property type="term" value="C:ATP-binding cassette (ABC) transporter complex"/>
    <property type="evidence" value="ECO:0007669"/>
    <property type="project" value="InterPro"/>
</dbReference>
<protein>
    <submittedName>
        <fullName evidence="2">Glycine betaine/L-proline ABC transporter substrate-binding protein ProX</fullName>
    </submittedName>
</protein>
<dbReference type="Pfam" id="PF04069">
    <property type="entry name" value="OpuAC"/>
    <property type="match status" value="1"/>
</dbReference>
<proteinExistence type="predicted"/>
<feature type="domain" description="ABC-type glycine betaine transport system substrate-binding" evidence="1">
    <location>
        <begin position="39"/>
        <end position="308"/>
    </location>
</feature>
<dbReference type="AlphaFoldDB" id="A0A6G4WGZ1"/>
<keyword evidence="3" id="KW-1185">Reference proteome</keyword>
<reference evidence="2 3" key="1">
    <citation type="submission" date="2020-02" db="EMBL/GenBank/DDBJ databases">
        <title>Genome sequence of strain CCNWXJ40-4.</title>
        <authorList>
            <person name="Gao J."/>
            <person name="Sun J."/>
        </authorList>
    </citation>
    <scope>NUCLEOTIDE SEQUENCE [LARGE SCALE GENOMIC DNA]</scope>
    <source>
        <strain evidence="2 3">CCNWXJ 40-4</strain>
    </source>
</reference>
<name>A0A6G4WGZ1_9HYPH</name>
<dbReference type="Gene3D" id="3.40.190.100">
    <property type="entry name" value="Glycine betaine-binding periplasmic protein, domain 2"/>
    <property type="match status" value="1"/>
</dbReference>
<dbReference type="RefSeq" id="WP_165031664.1">
    <property type="nucleotide sequence ID" value="NZ_JAAKZF010000039.1"/>
</dbReference>
<dbReference type="GO" id="GO:0022857">
    <property type="term" value="F:transmembrane transporter activity"/>
    <property type="evidence" value="ECO:0007669"/>
    <property type="project" value="InterPro"/>
</dbReference>